<name>A0AB35UQ45_9FIRM</name>
<dbReference type="EMBL" id="JALDAW010000022">
    <property type="protein sequence ID" value="MDY5168872.1"/>
    <property type="molecule type" value="Genomic_DNA"/>
</dbReference>
<evidence type="ECO:0000256" key="1">
    <source>
        <dbReference type="SAM" id="Phobius"/>
    </source>
</evidence>
<feature type="transmembrane region" description="Helical" evidence="1">
    <location>
        <begin position="7"/>
        <end position="24"/>
    </location>
</feature>
<evidence type="ECO:0000313" key="3">
    <source>
        <dbReference type="Proteomes" id="UP001276902"/>
    </source>
</evidence>
<keyword evidence="1" id="KW-0472">Membrane</keyword>
<protein>
    <submittedName>
        <fullName evidence="2">Uncharacterized protein</fullName>
    </submittedName>
</protein>
<organism evidence="2 3">
    <name type="scientific">Dielma fastidiosa</name>
    <dbReference type="NCBI Taxonomy" id="1034346"/>
    <lineage>
        <taxon>Bacteria</taxon>
        <taxon>Bacillati</taxon>
        <taxon>Bacillota</taxon>
        <taxon>Erysipelotrichia</taxon>
        <taxon>Erysipelotrichales</taxon>
        <taxon>Erysipelotrichaceae</taxon>
        <taxon>Dielma</taxon>
    </lineage>
</organism>
<dbReference type="Proteomes" id="UP001276902">
    <property type="component" value="Unassembled WGS sequence"/>
</dbReference>
<keyword evidence="1" id="KW-0812">Transmembrane</keyword>
<gene>
    <name evidence="2" type="ORF">MQE39_12210</name>
</gene>
<evidence type="ECO:0000313" key="2">
    <source>
        <dbReference type="EMBL" id="MDY5168872.1"/>
    </source>
</evidence>
<dbReference type="RefSeq" id="WP_320883968.1">
    <property type="nucleotide sequence ID" value="NZ_BAABZA010000002.1"/>
</dbReference>
<accession>A0AB35UQ45</accession>
<feature type="transmembrane region" description="Helical" evidence="1">
    <location>
        <begin position="157"/>
        <end position="176"/>
    </location>
</feature>
<feature type="transmembrane region" description="Helical" evidence="1">
    <location>
        <begin position="208"/>
        <end position="224"/>
    </location>
</feature>
<proteinExistence type="predicted"/>
<comment type="caution">
    <text evidence="2">The sequence shown here is derived from an EMBL/GenBank/DDBJ whole genome shotgun (WGS) entry which is preliminary data.</text>
</comment>
<dbReference type="AlphaFoldDB" id="A0AB35UQ45"/>
<reference evidence="2" key="1">
    <citation type="submission" date="2022-03" db="EMBL/GenBank/DDBJ databases">
        <title>First case of bacteraemia caused by Dielma fastidiosa in a patient hospitalised with diverticulitis.</title>
        <authorList>
            <person name="Forman-Ankjaer B."/>
            <person name="Hvid-Jensen F."/>
            <person name="Kobel C.M."/>
            <person name="Greve T."/>
        </authorList>
    </citation>
    <scope>NUCLEOTIDE SEQUENCE</scope>
    <source>
        <strain evidence="2">AUH_DF_2021</strain>
    </source>
</reference>
<keyword evidence="1" id="KW-1133">Transmembrane helix</keyword>
<feature type="transmembrane region" description="Helical" evidence="1">
    <location>
        <begin position="183"/>
        <end position="202"/>
    </location>
</feature>
<sequence length="228" mass="26097">MKRYLSIFIIIAIVSFSIGISINANESDSDSFLTEPISTPWNVNNDEDKEVAIIEFVDERMNERIPGYKTTTTKLLYILNDGTEITVSVTVSSEAITVVYYHPESELFLLEKYKNDVLVQSLDLSGAFSAGEEEHDSAGILELTEFDKGKFSHNGKLTYLIQRLFYIIYMFSLLIFKLNKKQSFIFLMICDVIMILSCLISLDNRLWYIIASAIIAHSLHFSQFKKKI</sequence>